<dbReference type="Proteomes" id="UP000198286">
    <property type="component" value="Chromosome"/>
</dbReference>
<sequence>MIAAQEERRHHDHRSRCLSAIGIRFLSILFPPRDSAPLTIGLPARRPDPTGFPRSAHTRYGRGGRPLYPETSGVRTTGLWPPVAACRHCQRPGPITRVLNPSSRASNNEASSRVHSHSPVRPSLARSFPQTERGPLGFFPELRTPTGRTRRRTSGRGSVTNTNRELRDRHRRPPLHELTHMRDIASHPQTSDLVNSQAAARVGCVGGGRYALIGS</sequence>
<feature type="region of interest" description="Disordered" evidence="1">
    <location>
        <begin position="40"/>
        <end position="73"/>
    </location>
</feature>
<gene>
    <name evidence="2" type="ORF">MYCOZU2_00840</name>
</gene>
<reference evidence="2 3" key="1">
    <citation type="journal article" date="2017" name="Lancet Infect. Dis.">
        <title>Global outbreak of severe Mycobacterium chimaera disease after cardiac surgery: a molecular epidemiological study.</title>
        <authorList>
            <person name="van Ingen J."/>
            <person name="Kohl T."/>
            <person name="Kranzer K."/>
            <person name="Hasse B."/>
            <person name="Keller P."/>
            <person name="Szafranska A."/>
            <person name="Hillemann D."/>
            <person name="Chand M."/>
            <person name="Schreiber P."/>
            <person name="Sommerstein R."/>
            <person name="Berger C."/>
            <person name="Genoni M."/>
            <person name="Ruegg C."/>
            <person name="Troillet N."/>
            <person name="Widmer A.F."/>
            <person name="Becker S.L."/>
            <person name="Herrmann M."/>
            <person name="Eckmanns T."/>
            <person name="Haller S."/>
            <person name="Hoeller C."/>
            <person name="Debast S.B."/>
            <person name="Wolfhagen M.J."/>
            <person name="Hopman J."/>
            <person name="Kluytmans J."/>
            <person name="Langelaar M."/>
            <person name="Notermans D.W."/>
            <person name="ten Oever J."/>
            <person name="van den Barselaar P."/>
            <person name="Vonk A.B.A."/>
            <person name="Vos M.C."/>
            <person name="Ahmed N."/>
            <person name="Brown T."/>
            <person name="Crook D."/>
            <person name="Lamagni T."/>
            <person name="Phin N."/>
            <person name="Smith E.G."/>
            <person name="Zambon M."/>
            <person name="Serr A."/>
            <person name="Goetting T."/>
            <person name="Ebner W."/>
            <person name="Thuermer A."/>
            <person name="Utpatel C."/>
            <person name="Sproer C."/>
            <person name="Bunk B."/>
            <person name="Nubel U."/>
            <person name="Bloemberg G."/>
            <person name="Bottger E."/>
            <person name="Niemann S."/>
            <person name="Wagner D."/>
            <person name="Sax H."/>
        </authorList>
    </citation>
    <scope>NUCLEOTIDE SEQUENCE [LARGE SCALE GENOMIC DNA]</scope>
    <source>
        <strain evidence="2 3">ZUERICH-2</strain>
    </source>
</reference>
<name>A0A220Y6W1_MYCIT</name>
<dbReference type="EMBL" id="CP015267">
    <property type="protein sequence ID" value="ASL13292.1"/>
    <property type="molecule type" value="Genomic_DNA"/>
</dbReference>
<feature type="region of interest" description="Disordered" evidence="1">
    <location>
        <begin position="95"/>
        <end position="171"/>
    </location>
</feature>
<evidence type="ECO:0000313" key="2">
    <source>
        <dbReference type="EMBL" id="ASL13292.1"/>
    </source>
</evidence>
<proteinExistence type="predicted"/>
<evidence type="ECO:0000256" key="1">
    <source>
        <dbReference type="SAM" id="MobiDB-lite"/>
    </source>
</evidence>
<organism evidence="2 3">
    <name type="scientific">Mycobacterium intracellulare subsp. chimaera</name>
    <dbReference type="NCBI Taxonomy" id="222805"/>
    <lineage>
        <taxon>Bacteria</taxon>
        <taxon>Bacillati</taxon>
        <taxon>Actinomycetota</taxon>
        <taxon>Actinomycetes</taxon>
        <taxon>Mycobacteriales</taxon>
        <taxon>Mycobacteriaceae</taxon>
        <taxon>Mycobacterium</taxon>
        <taxon>Mycobacterium avium complex (MAC)</taxon>
    </lineage>
</organism>
<dbReference type="AlphaFoldDB" id="A0A220Y6W1"/>
<feature type="compositionally biased region" description="Low complexity" evidence="1">
    <location>
        <begin position="102"/>
        <end position="113"/>
    </location>
</feature>
<protein>
    <submittedName>
        <fullName evidence="2">Uncharacterized protein</fullName>
    </submittedName>
</protein>
<accession>A0A220Y6W1</accession>
<evidence type="ECO:0000313" key="3">
    <source>
        <dbReference type="Proteomes" id="UP000198286"/>
    </source>
</evidence>